<organism evidence="1 2">
    <name type="scientific">Cupriavidus gilardii</name>
    <dbReference type="NCBI Taxonomy" id="82541"/>
    <lineage>
        <taxon>Bacteria</taxon>
        <taxon>Pseudomonadati</taxon>
        <taxon>Pseudomonadota</taxon>
        <taxon>Betaproteobacteria</taxon>
        <taxon>Burkholderiales</taxon>
        <taxon>Burkholderiaceae</taxon>
        <taxon>Cupriavidus</taxon>
    </lineage>
</organism>
<dbReference type="Proteomes" id="UP001056648">
    <property type="component" value="Chromosome 1"/>
</dbReference>
<evidence type="ECO:0008006" key="3">
    <source>
        <dbReference type="Google" id="ProtNLM"/>
    </source>
</evidence>
<keyword evidence="2" id="KW-1185">Reference proteome</keyword>
<reference evidence="1" key="1">
    <citation type="submission" date="2022-06" db="EMBL/GenBank/DDBJ databases">
        <title>Complete genome sequence and characterization of Cupriavidus gilardii QJ1 isolated from contaminating cells.</title>
        <authorList>
            <person name="Qi J."/>
        </authorList>
    </citation>
    <scope>NUCLEOTIDE SEQUENCE</scope>
    <source>
        <strain evidence="1">QJ1</strain>
    </source>
</reference>
<dbReference type="RefSeq" id="WP_174107046.1">
    <property type="nucleotide sequence ID" value="NZ_CP098735.1"/>
</dbReference>
<dbReference type="EMBL" id="CP098735">
    <property type="protein sequence ID" value="USE78069.1"/>
    <property type="molecule type" value="Genomic_DNA"/>
</dbReference>
<evidence type="ECO:0000313" key="2">
    <source>
        <dbReference type="Proteomes" id="UP001056648"/>
    </source>
</evidence>
<name>A0ABY4VLH1_9BURK</name>
<evidence type="ECO:0000313" key="1">
    <source>
        <dbReference type="EMBL" id="USE78069.1"/>
    </source>
</evidence>
<protein>
    <recommendedName>
        <fullName evidence="3">Head decoration protein</fullName>
    </recommendedName>
</protein>
<accession>A0ABY4VLH1</accession>
<sequence>MTALTADRNTTFRAGTDFEFPVTANTKIFAGAIVAIDSATGLATKGATAATLRAVGIAQEQVDNTGQPDGANRVKVRRGVWHVANSGGADQLTLADVGADCYLVDDQTVAKTNGTDTRAVAGKVRDVDATGVWVEF</sequence>
<proteinExistence type="predicted"/>
<gene>
    <name evidence="1" type="ORF">NDR89_03205</name>
</gene>